<dbReference type="GO" id="GO:0016020">
    <property type="term" value="C:membrane"/>
    <property type="evidence" value="ECO:0007669"/>
    <property type="project" value="UniProtKB-SubCell"/>
</dbReference>
<gene>
    <name evidence="8" type="ORF">C6V80_07415</name>
    <name evidence="9" type="ORF">EDC58_1328</name>
</gene>
<organism evidence="9 10">
    <name type="scientific">Caminibacter pacificus</name>
    <dbReference type="NCBI Taxonomy" id="1424653"/>
    <lineage>
        <taxon>Bacteria</taxon>
        <taxon>Pseudomonadati</taxon>
        <taxon>Campylobacterota</taxon>
        <taxon>Epsilonproteobacteria</taxon>
        <taxon>Nautiliales</taxon>
        <taxon>Nautiliaceae</taxon>
        <taxon>Caminibacter</taxon>
    </lineage>
</organism>
<evidence type="ECO:0000313" key="11">
    <source>
        <dbReference type="Proteomes" id="UP000298805"/>
    </source>
</evidence>
<feature type="transmembrane region" description="Helical" evidence="7">
    <location>
        <begin position="273"/>
        <end position="291"/>
    </location>
</feature>
<evidence type="ECO:0000313" key="10">
    <source>
        <dbReference type="Proteomes" id="UP000272781"/>
    </source>
</evidence>
<evidence type="ECO:0000256" key="2">
    <source>
        <dbReference type="ARBA" id="ARBA00022448"/>
    </source>
</evidence>
<dbReference type="AlphaFoldDB" id="A0AAJ4RBS5"/>
<accession>A0AAJ4RBS5</accession>
<feature type="transmembrane region" description="Helical" evidence="7">
    <location>
        <begin position="89"/>
        <end position="109"/>
    </location>
</feature>
<name>A0AAJ4RBS5_9BACT</name>
<keyword evidence="6 7" id="KW-0472">Membrane</keyword>
<proteinExistence type="predicted"/>
<keyword evidence="4 7" id="KW-0812">Transmembrane</keyword>
<feature type="transmembrane region" description="Helical" evidence="7">
    <location>
        <begin position="62"/>
        <end position="82"/>
    </location>
</feature>
<dbReference type="PANTHER" id="PTHR36838:SF3">
    <property type="entry name" value="TRANSPORTER AUXIN EFFLUX CARRIER EC FAMILY"/>
    <property type="match status" value="1"/>
</dbReference>
<sequence>MITVIGIYIFIVIGFFAKKIFKEEIEGKTLVILSTYFLQPFLTLWGIMLVPLNFDLIISPVVYLGAVFISLIFTALLAFLFLKDKKEKIIASLTPLIGNTGNLGIPLSYALFGDIGASIATMVNLANIFFIYSFGIFFFAKGEYSFKDAFKKIVKIPVMWFGILALILNIGGVRFPADIMKILQMGAFASIVVQLLIFGIYVAEIKAKEVSFKLSLVTTINKFLVFPLISFILLKFCHLKPIFHQAVLLEVLTPLAVTNVNLAALFNLYPQKVAYLVILTSILFIGVIMIFL</sequence>
<dbReference type="Proteomes" id="UP000272781">
    <property type="component" value="Unassembled WGS sequence"/>
</dbReference>
<evidence type="ECO:0000256" key="3">
    <source>
        <dbReference type="ARBA" id="ARBA00022475"/>
    </source>
</evidence>
<evidence type="ECO:0000313" key="8">
    <source>
        <dbReference type="EMBL" id="QCI28800.1"/>
    </source>
</evidence>
<dbReference type="Proteomes" id="UP000298805">
    <property type="component" value="Chromosome"/>
</dbReference>
<reference evidence="11" key="1">
    <citation type="submission" date="2018-03" db="EMBL/GenBank/DDBJ databases">
        <title>A comparative analysis of the Nautiliaceae.</title>
        <authorList>
            <person name="Grosche A."/>
            <person name="Smedile F."/>
            <person name="Vetriani C."/>
        </authorList>
    </citation>
    <scope>NUCLEOTIDE SEQUENCE [LARGE SCALE GENOMIC DNA]</scope>
    <source>
        <strain evidence="11">TB6</strain>
    </source>
</reference>
<dbReference type="EMBL" id="RJVK01000003">
    <property type="protein sequence ID" value="ROR39388.1"/>
    <property type="molecule type" value="Genomic_DNA"/>
</dbReference>
<evidence type="ECO:0000256" key="4">
    <source>
        <dbReference type="ARBA" id="ARBA00022692"/>
    </source>
</evidence>
<keyword evidence="2" id="KW-0813">Transport</keyword>
<dbReference type="RefSeq" id="WP_123352723.1">
    <property type="nucleotide sequence ID" value="NZ_CP027432.2"/>
</dbReference>
<feature type="transmembrane region" description="Helical" evidence="7">
    <location>
        <begin position="182"/>
        <end position="202"/>
    </location>
</feature>
<evidence type="ECO:0000256" key="5">
    <source>
        <dbReference type="ARBA" id="ARBA00022989"/>
    </source>
</evidence>
<dbReference type="GO" id="GO:0055085">
    <property type="term" value="P:transmembrane transport"/>
    <property type="evidence" value="ECO:0007669"/>
    <property type="project" value="InterPro"/>
</dbReference>
<keyword evidence="3" id="KW-1003">Cell membrane</keyword>
<reference evidence="8" key="3">
    <citation type="submission" date="2019-06" db="EMBL/GenBank/DDBJ databases">
        <title>A comparative analysis of the Nautiliaceae.</title>
        <authorList>
            <person name="Grosche A."/>
            <person name="Smedile F."/>
            <person name="Vetriani C."/>
        </authorList>
    </citation>
    <scope>NUCLEOTIDE SEQUENCE</scope>
    <source>
        <strain evidence="8">TB6</strain>
    </source>
</reference>
<feature type="transmembrane region" description="Helical" evidence="7">
    <location>
        <begin position="115"/>
        <end position="140"/>
    </location>
</feature>
<keyword evidence="5 7" id="KW-1133">Transmembrane helix</keyword>
<feature type="transmembrane region" description="Helical" evidence="7">
    <location>
        <begin position="152"/>
        <end position="170"/>
    </location>
</feature>
<feature type="transmembrane region" description="Helical" evidence="7">
    <location>
        <begin position="6"/>
        <end position="21"/>
    </location>
</feature>
<evidence type="ECO:0000313" key="9">
    <source>
        <dbReference type="EMBL" id="ROR39388.1"/>
    </source>
</evidence>
<comment type="subcellular location">
    <subcellularLocation>
        <location evidence="1">Membrane</location>
        <topology evidence="1">Multi-pass membrane protein</topology>
    </subcellularLocation>
</comment>
<reference evidence="9 10" key="2">
    <citation type="submission" date="2018-11" db="EMBL/GenBank/DDBJ databases">
        <title>Genomic Encyclopedia of Type Strains, Phase IV (KMG-IV): sequencing the most valuable type-strain genomes for metagenomic binning, comparative biology and taxonomic classification.</title>
        <authorList>
            <person name="Goeker M."/>
        </authorList>
    </citation>
    <scope>NUCLEOTIDE SEQUENCE [LARGE SCALE GENOMIC DNA]</scope>
    <source>
        <strain evidence="9 10">DSM 27783</strain>
    </source>
</reference>
<keyword evidence="11" id="KW-1185">Reference proteome</keyword>
<protein>
    <submittedName>
        <fullName evidence="8">Transporter</fullName>
    </submittedName>
</protein>
<dbReference type="InterPro" id="IPR004776">
    <property type="entry name" value="Mem_transp_PIN-like"/>
</dbReference>
<dbReference type="Pfam" id="PF03547">
    <property type="entry name" value="Mem_trans"/>
    <property type="match status" value="1"/>
</dbReference>
<feature type="transmembrane region" description="Helical" evidence="7">
    <location>
        <begin position="214"/>
        <end position="236"/>
    </location>
</feature>
<dbReference type="EMBL" id="CP027432">
    <property type="protein sequence ID" value="QCI28800.1"/>
    <property type="molecule type" value="Genomic_DNA"/>
</dbReference>
<dbReference type="PANTHER" id="PTHR36838">
    <property type="entry name" value="AUXIN EFFLUX CARRIER FAMILY PROTEIN"/>
    <property type="match status" value="1"/>
</dbReference>
<evidence type="ECO:0000256" key="7">
    <source>
        <dbReference type="SAM" id="Phobius"/>
    </source>
</evidence>
<evidence type="ECO:0000256" key="1">
    <source>
        <dbReference type="ARBA" id="ARBA00004141"/>
    </source>
</evidence>
<evidence type="ECO:0000256" key="6">
    <source>
        <dbReference type="ARBA" id="ARBA00023136"/>
    </source>
</evidence>
<feature type="transmembrane region" description="Helical" evidence="7">
    <location>
        <begin position="242"/>
        <end position="266"/>
    </location>
</feature>
<feature type="transmembrane region" description="Helical" evidence="7">
    <location>
        <begin position="30"/>
        <end position="50"/>
    </location>
</feature>